<sequence length="189" mass="21392">MVKINSEFRMKGEQMMEGDKRRDRIIQMLADSNAPISGAELAERLGVSRQVIVQDIALLRAVDKSILSTNKGYILFAEKDSKVRRTFCVSHTDDQIEDELNCIVDNNGKVSDVIVEHYIYGQITVDLIINSRKDVKDFLARLNSPDNHDRPLNGLTNGVHYHTVVANSEEDLDIIEEELKKRGYLHPAG</sequence>
<feature type="binding site" evidence="1">
    <location>
        <position position="162"/>
    </location>
    <ligand>
        <name>Ni(2+)</name>
        <dbReference type="ChEBI" id="CHEBI:49786"/>
    </ligand>
</feature>
<feature type="binding site" evidence="1">
    <location>
        <position position="160"/>
    </location>
    <ligand>
        <name>Ni(2+)</name>
        <dbReference type="ChEBI" id="CHEBI:49786"/>
    </ligand>
</feature>
<evidence type="ECO:0000313" key="5">
    <source>
        <dbReference type="Proteomes" id="UP000003136"/>
    </source>
</evidence>
<dbReference type="PANTHER" id="PTHR40068">
    <property type="entry name" value="TRANSCRIPTION REPRESSOR NIAR-RELATED"/>
    <property type="match status" value="1"/>
</dbReference>
<proteinExistence type="predicted"/>
<dbReference type="Gene3D" id="1.10.10.10">
    <property type="entry name" value="Winged helix-like DNA-binding domain superfamily/Winged helix DNA-binding domain"/>
    <property type="match status" value="1"/>
</dbReference>
<accession>B7AP18</accession>
<dbReference type="InterPro" id="IPR035922">
    <property type="entry name" value="3H_dom_sf"/>
</dbReference>
<organism evidence="4 5">
    <name type="scientific">[Bacteroides] pectinophilus ATCC 43243</name>
    <dbReference type="NCBI Taxonomy" id="483218"/>
    <lineage>
        <taxon>Bacteria</taxon>
        <taxon>Bacillati</taxon>
        <taxon>Bacillota</taxon>
        <taxon>Clostridia</taxon>
        <taxon>Eubacteriales</taxon>
    </lineage>
</organism>
<dbReference type="InterPro" id="IPR026043">
    <property type="entry name" value="NadR"/>
</dbReference>
<name>B7AP18_9FIRM</name>
<gene>
    <name evidence="4" type="ORF">BACPEC_00422</name>
</gene>
<reference evidence="4 5" key="2">
    <citation type="submission" date="2008-11" db="EMBL/GenBank/DDBJ databases">
        <authorList>
            <person name="Fulton L."/>
            <person name="Clifton S."/>
            <person name="Fulton B."/>
            <person name="Xu J."/>
            <person name="Minx P."/>
            <person name="Pepin K.H."/>
            <person name="Johnson M."/>
            <person name="Bhonagiri V."/>
            <person name="Nash W.E."/>
            <person name="Mardis E.R."/>
            <person name="Wilson R.K."/>
        </authorList>
    </citation>
    <scope>NUCLEOTIDE SEQUENCE [LARGE SCALE GENOMIC DNA]</scope>
    <source>
        <strain evidence="4 5">ATCC 43243</strain>
    </source>
</reference>
<dbReference type="Gene3D" id="3.30.1340.20">
    <property type="entry name" value="3H domain"/>
    <property type="match status" value="1"/>
</dbReference>
<keyword evidence="1" id="KW-0479">Metal-binding</keyword>
<comment type="caution">
    <text evidence="4">The sequence shown here is derived from an EMBL/GenBank/DDBJ whole genome shotgun (WGS) entry which is preliminary data.</text>
</comment>
<dbReference type="AlphaFoldDB" id="B7AP18"/>
<dbReference type="InterPro" id="IPR013196">
    <property type="entry name" value="HTH_11"/>
</dbReference>
<dbReference type="InterPro" id="IPR036388">
    <property type="entry name" value="WH-like_DNA-bd_sf"/>
</dbReference>
<dbReference type="STRING" id="483218.BACPEC_00422"/>
<evidence type="ECO:0000259" key="2">
    <source>
        <dbReference type="Pfam" id="PF02829"/>
    </source>
</evidence>
<dbReference type="Pfam" id="PF02829">
    <property type="entry name" value="3H"/>
    <property type="match status" value="1"/>
</dbReference>
<dbReference type="PANTHER" id="PTHR40068:SF1">
    <property type="entry name" value="TRANSCRIPTION REPRESSOR NIAR-RELATED"/>
    <property type="match status" value="1"/>
</dbReference>
<feature type="domain" description="3H" evidence="2">
    <location>
        <begin position="88"/>
        <end position="185"/>
    </location>
</feature>
<evidence type="ECO:0000259" key="3">
    <source>
        <dbReference type="Pfam" id="PF08279"/>
    </source>
</evidence>
<reference evidence="4 5" key="1">
    <citation type="submission" date="2008-11" db="EMBL/GenBank/DDBJ databases">
        <title>Draft genome sequence of Bacteroides pectinophilus (ATCC 43243).</title>
        <authorList>
            <person name="Sudarsanam P."/>
            <person name="Ley R."/>
            <person name="Guruge J."/>
            <person name="Turnbaugh P.J."/>
            <person name="Mahowald M."/>
            <person name="Liep D."/>
            <person name="Gordon J."/>
        </authorList>
    </citation>
    <scope>NUCLEOTIDE SEQUENCE [LARGE SCALE GENOMIC DNA]</scope>
    <source>
        <strain evidence="4 5">ATCC 43243</strain>
    </source>
</reference>
<feature type="binding site" evidence="1">
    <location>
        <position position="91"/>
    </location>
    <ligand>
        <name>Ni(2+)</name>
        <dbReference type="ChEBI" id="CHEBI:49786"/>
    </ligand>
</feature>
<feature type="domain" description="Helix-turn-helix type 11" evidence="3">
    <location>
        <begin position="21"/>
        <end position="74"/>
    </location>
</feature>
<dbReference type="eggNOG" id="COG1827">
    <property type="taxonomic scope" value="Bacteria"/>
</dbReference>
<evidence type="ECO:0000256" key="1">
    <source>
        <dbReference type="PIRSR" id="PIRSR037847-1"/>
    </source>
</evidence>
<dbReference type="SUPFAM" id="SSF75500">
    <property type="entry name" value="Putative transcriptional regulator TM1602, C-terminal domain"/>
    <property type="match status" value="1"/>
</dbReference>
<dbReference type="GO" id="GO:0046872">
    <property type="term" value="F:metal ion binding"/>
    <property type="evidence" value="ECO:0007669"/>
    <property type="project" value="UniProtKB-KW"/>
</dbReference>
<dbReference type="HOGENOM" id="CLU_108798_0_0_9"/>
<feature type="binding site" evidence="1">
    <location>
        <position position="99"/>
    </location>
    <ligand>
        <name>Ni(2+)</name>
        <dbReference type="ChEBI" id="CHEBI:49786"/>
    </ligand>
</feature>
<dbReference type="InterPro" id="IPR004173">
    <property type="entry name" value="3H_domain"/>
</dbReference>
<dbReference type="EMBL" id="ABVQ01000034">
    <property type="protein sequence ID" value="EEC58292.1"/>
    <property type="molecule type" value="Genomic_DNA"/>
</dbReference>
<dbReference type="Proteomes" id="UP000003136">
    <property type="component" value="Unassembled WGS sequence"/>
</dbReference>
<dbReference type="Pfam" id="PF08279">
    <property type="entry name" value="HTH_11"/>
    <property type="match status" value="1"/>
</dbReference>
<dbReference type="InterPro" id="IPR036390">
    <property type="entry name" value="WH_DNA-bd_sf"/>
</dbReference>
<protein>
    <submittedName>
        <fullName evidence="4">Uncharacterized protein</fullName>
    </submittedName>
</protein>
<evidence type="ECO:0000313" key="4">
    <source>
        <dbReference type="EMBL" id="EEC58292.1"/>
    </source>
</evidence>
<dbReference type="PIRSF" id="PIRSF037847">
    <property type="entry name" value="NiaR"/>
    <property type="match status" value="1"/>
</dbReference>
<dbReference type="SUPFAM" id="SSF46785">
    <property type="entry name" value="Winged helix' DNA-binding domain"/>
    <property type="match status" value="1"/>
</dbReference>
<keyword evidence="5" id="KW-1185">Reference proteome</keyword>
<keyword evidence="1" id="KW-0533">Nickel</keyword>